<dbReference type="Proteomes" id="UP000030689">
    <property type="component" value="Unassembled WGS sequence"/>
</dbReference>
<dbReference type="EMBL" id="KI517609">
    <property type="protein sequence ID" value="ESQ36918.1"/>
    <property type="molecule type" value="Genomic_DNA"/>
</dbReference>
<organism evidence="1 2">
    <name type="scientific">Eutrema salsugineum</name>
    <name type="common">Saltwater cress</name>
    <name type="synonym">Sisymbrium salsugineum</name>
    <dbReference type="NCBI Taxonomy" id="72664"/>
    <lineage>
        <taxon>Eukaryota</taxon>
        <taxon>Viridiplantae</taxon>
        <taxon>Streptophyta</taxon>
        <taxon>Embryophyta</taxon>
        <taxon>Tracheophyta</taxon>
        <taxon>Spermatophyta</taxon>
        <taxon>Magnoliopsida</taxon>
        <taxon>eudicotyledons</taxon>
        <taxon>Gunneridae</taxon>
        <taxon>Pentapetalae</taxon>
        <taxon>rosids</taxon>
        <taxon>malvids</taxon>
        <taxon>Brassicales</taxon>
        <taxon>Brassicaceae</taxon>
        <taxon>Eutremeae</taxon>
        <taxon>Eutrema</taxon>
    </lineage>
</organism>
<dbReference type="eggNOG" id="KOG0987">
    <property type="taxonomic scope" value="Eukaryota"/>
</dbReference>
<evidence type="ECO:0000313" key="1">
    <source>
        <dbReference type="EMBL" id="ESQ36918.1"/>
    </source>
</evidence>
<accession>V4LAV8</accession>
<name>V4LAV8_EUTSA</name>
<evidence type="ECO:0008006" key="3">
    <source>
        <dbReference type="Google" id="ProtNLM"/>
    </source>
</evidence>
<reference evidence="1 2" key="1">
    <citation type="journal article" date="2013" name="Front. Plant Sci.">
        <title>The Reference Genome of the Halophytic Plant Eutrema salsugineum.</title>
        <authorList>
            <person name="Yang R."/>
            <person name="Jarvis D.E."/>
            <person name="Chen H."/>
            <person name="Beilstein M.A."/>
            <person name="Grimwood J."/>
            <person name="Jenkins J."/>
            <person name="Shu S."/>
            <person name="Prochnik S."/>
            <person name="Xin M."/>
            <person name="Ma C."/>
            <person name="Schmutz J."/>
            <person name="Wing R.A."/>
            <person name="Mitchell-Olds T."/>
            <person name="Schumaker K.S."/>
            <person name="Wang X."/>
        </authorList>
    </citation>
    <scope>NUCLEOTIDE SEQUENCE [LARGE SCALE GENOMIC DNA]</scope>
</reference>
<sequence length="299" mass="35196">MCRALVWEAESTERSTNGPPEELRNLLETTYFKKNIRVLNSNLAFTSVSAKVDNTVLDEQGVYTYLISGQNHHRMGSLIPPEGQQLRFMQLYIFDTANEIENRIKTMMWGKESDKIDKNVVQTLVSILNQHNHLAKEFRKYLLLFPYGETGFHLNIPYRQNPRSQIKREHVTIREFYAYQIQTRLSEGKTLIKGGRLFHRFVVDAYNSYRGRNEEEIQTQKTFGKRIILPAPLTNGPRYMIENYHNAIAICKNYEIQDHLHQYENDSSNERPDVASRVFKTKLYEIITDFKESRFFVNN</sequence>
<dbReference type="KEGG" id="eus:EUTSA_v10002920mg"/>
<gene>
    <name evidence="1" type="ORF">EUTSA_v10002920mg</name>
</gene>
<dbReference type="Gramene" id="ESQ36918">
    <property type="protein sequence ID" value="ESQ36918"/>
    <property type="gene ID" value="EUTSA_v10002920mg"/>
</dbReference>
<proteinExistence type="predicted"/>
<evidence type="ECO:0000313" key="2">
    <source>
        <dbReference type="Proteomes" id="UP000030689"/>
    </source>
</evidence>
<keyword evidence="2" id="KW-1185">Reference proteome</keyword>
<dbReference type="PANTHER" id="PTHR45786:SF74">
    <property type="entry name" value="ATP-DEPENDENT DNA HELICASE"/>
    <property type="match status" value="1"/>
</dbReference>
<dbReference type="STRING" id="72664.V4LAV8"/>
<dbReference type="PANTHER" id="PTHR45786">
    <property type="entry name" value="DNA BINDING PROTEIN-LIKE"/>
    <property type="match status" value="1"/>
</dbReference>
<dbReference type="AlphaFoldDB" id="V4LAV8"/>
<protein>
    <recommendedName>
        <fullName evidence="3">Helitron helicase-like domain-containing protein</fullName>
    </recommendedName>
</protein>
<dbReference type="OMA" id="HDAMVIC"/>